<keyword evidence="11" id="KW-1185">Reference proteome</keyword>
<name>A0A916VU62_9RHOB</name>
<comment type="caution">
    <text evidence="10">The sequence shown here is derived from an EMBL/GenBank/DDBJ whole genome shotgun (WGS) entry which is preliminary data.</text>
</comment>
<evidence type="ECO:0000256" key="4">
    <source>
        <dbReference type="ARBA" id="ARBA00022692"/>
    </source>
</evidence>
<dbReference type="OrthoDB" id="9812738at2"/>
<keyword evidence="8 9" id="KW-0472">Membrane</keyword>
<dbReference type="GO" id="GO:0065002">
    <property type="term" value="P:intracellular protein transmembrane transport"/>
    <property type="evidence" value="ECO:0007669"/>
    <property type="project" value="UniProtKB-UniRule"/>
</dbReference>
<evidence type="ECO:0000313" key="11">
    <source>
        <dbReference type="Proteomes" id="UP000628017"/>
    </source>
</evidence>
<dbReference type="PRINTS" id="PR01650">
    <property type="entry name" value="SECETRNLCASE"/>
</dbReference>
<reference evidence="10" key="2">
    <citation type="submission" date="2020-09" db="EMBL/GenBank/DDBJ databases">
        <authorList>
            <person name="Sun Q."/>
            <person name="Zhou Y."/>
        </authorList>
    </citation>
    <scope>NUCLEOTIDE SEQUENCE</scope>
    <source>
        <strain evidence="10">CGMCC 1.15880</strain>
    </source>
</reference>
<evidence type="ECO:0000256" key="8">
    <source>
        <dbReference type="ARBA" id="ARBA00023136"/>
    </source>
</evidence>
<feature type="transmembrane region" description="Helical" evidence="9">
    <location>
        <begin position="29"/>
        <end position="49"/>
    </location>
</feature>
<protein>
    <recommendedName>
        <fullName evidence="9">Protein translocase subunit SecE</fullName>
    </recommendedName>
</protein>
<dbReference type="InterPro" id="IPR001901">
    <property type="entry name" value="Translocase_SecE/Sec61-g"/>
</dbReference>
<keyword evidence="7 9" id="KW-0811">Translocation</keyword>
<dbReference type="EMBL" id="BMKA01000013">
    <property type="protein sequence ID" value="GGA34079.1"/>
    <property type="molecule type" value="Genomic_DNA"/>
</dbReference>
<evidence type="ECO:0000256" key="1">
    <source>
        <dbReference type="ARBA" id="ARBA00004370"/>
    </source>
</evidence>
<evidence type="ECO:0000256" key="6">
    <source>
        <dbReference type="ARBA" id="ARBA00022989"/>
    </source>
</evidence>
<comment type="subcellular location">
    <subcellularLocation>
        <location evidence="9">Cell membrane</location>
        <topology evidence="9">Single-pass membrane protein</topology>
    </subcellularLocation>
    <subcellularLocation>
        <location evidence="1">Membrane</location>
    </subcellularLocation>
</comment>
<dbReference type="PANTHER" id="PTHR33910">
    <property type="entry name" value="PROTEIN TRANSLOCASE SUBUNIT SECE"/>
    <property type="match status" value="1"/>
</dbReference>
<proteinExistence type="inferred from homology"/>
<evidence type="ECO:0000256" key="5">
    <source>
        <dbReference type="ARBA" id="ARBA00022927"/>
    </source>
</evidence>
<keyword evidence="4 9" id="KW-0812">Transmembrane</keyword>
<dbReference type="GO" id="GO:0006605">
    <property type="term" value="P:protein targeting"/>
    <property type="evidence" value="ECO:0007669"/>
    <property type="project" value="UniProtKB-UniRule"/>
</dbReference>
<keyword evidence="2 9" id="KW-0813">Transport</keyword>
<dbReference type="GO" id="GO:0008320">
    <property type="term" value="F:protein transmembrane transporter activity"/>
    <property type="evidence" value="ECO:0007669"/>
    <property type="project" value="UniProtKB-UniRule"/>
</dbReference>
<dbReference type="GO" id="GO:0009306">
    <property type="term" value="P:protein secretion"/>
    <property type="evidence" value="ECO:0007669"/>
    <property type="project" value="UniProtKB-UniRule"/>
</dbReference>
<organism evidence="10 11">
    <name type="scientific">Neptunicoccus cionae</name>
    <dbReference type="NCBI Taxonomy" id="2035344"/>
    <lineage>
        <taxon>Bacteria</taxon>
        <taxon>Pseudomonadati</taxon>
        <taxon>Pseudomonadota</taxon>
        <taxon>Alphaproteobacteria</taxon>
        <taxon>Rhodobacterales</taxon>
        <taxon>Paracoccaceae</taxon>
        <taxon>Neptunicoccus</taxon>
    </lineage>
</organism>
<evidence type="ECO:0000313" key="10">
    <source>
        <dbReference type="EMBL" id="GGA34079.1"/>
    </source>
</evidence>
<keyword evidence="3 9" id="KW-1003">Cell membrane</keyword>
<dbReference type="NCBIfam" id="TIGR00964">
    <property type="entry name" value="secE_bact"/>
    <property type="match status" value="1"/>
</dbReference>
<accession>A0A916VU62</accession>
<dbReference type="GO" id="GO:0043952">
    <property type="term" value="P:protein transport by the Sec complex"/>
    <property type="evidence" value="ECO:0007669"/>
    <property type="project" value="UniProtKB-UniRule"/>
</dbReference>
<keyword evidence="6 9" id="KW-1133">Transmembrane helix</keyword>
<keyword evidence="5 9" id="KW-0653">Protein transport</keyword>
<dbReference type="RefSeq" id="WP_101657539.1">
    <property type="nucleotide sequence ID" value="NZ_BMKA01000013.1"/>
</dbReference>
<sequence length="65" mass="7327">MAVTNPMQFAQQVRAEVAKIVWPTRRETMITTGMVFVMAFLFALFFFGVDQITQLILTTILSLAA</sequence>
<gene>
    <name evidence="9 10" type="primary">secE</name>
    <name evidence="10" type="ORF">GCM10011498_39060</name>
</gene>
<dbReference type="InterPro" id="IPR005807">
    <property type="entry name" value="SecE_bac"/>
</dbReference>
<dbReference type="PANTHER" id="PTHR33910:SF1">
    <property type="entry name" value="PROTEIN TRANSLOCASE SUBUNIT SECE"/>
    <property type="match status" value="1"/>
</dbReference>
<dbReference type="HAMAP" id="MF_00422">
    <property type="entry name" value="SecE"/>
    <property type="match status" value="1"/>
</dbReference>
<dbReference type="InterPro" id="IPR038379">
    <property type="entry name" value="SecE_sf"/>
</dbReference>
<evidence type="ECO:0000256" key="7">
    <source>
        <dbReference type="ARBA" id="ARBA00023010"/>
    </source>
</evidence>
<comment type="similarity">
    <text evidence="9">Belongs to the SecE/SEC61-gamma family.</text>
</comment>
<comment type="function">
    <text evidence="9">Essential subunit of the Sec protein translocation channel SecYEG. Clamps together the 2 halves of SecY. May contact the channel plug during translocation.</text>
</comment>
<reference evidence="10" key="1">
    <citation type="journal article" date="2014" name="Int. J. Syst. Evol. Microbiol.">
        <title>Complete genome sequence of Corynebacterium casei LMG S-19264T (=DSM 44701T), isolated from a smear-ripened cheese.</title>
        <authorList>
            <consortium name="US DOE Joint Genome Institute (JGI-PGF)"/>
            <person name="Walter F."/>
            <person name="Albersmeier A."/>
            <person name="Kalinowski J."/>
            <person name="Ruckert C."/>
        </authorList>
    </citation>
    <scope>NUCLEOTIDE SEQUENCE</scope>
    <source>
        <strain evidence="10">CGMCC 1.15880</strain>
    </source>
</reference>
<evidence type="ECO:0000256" key="9">
    <source>
        <dbReference type="HAMAP-Rule" id="MF_00422"/>
    </source>
</evidence>
<dbReference type="AlphaFoldDB" id="A0A916VU62"/>
<dbReference type="Proteomes" id="UP000628017">
    <property type="component" value="Unassembled WGS sequence"/>
</dbReference>
<evidence type="ECO:0000256" key="2">
    <source>
        <dbReference type="ARBA" id="ARBA00022448"/>
    </source>
</evidence>
<dbReference type="GO" id="GO:0005886">
    <property type="term" value="C:plasma membrane"/>
    <property type="evidence" value="ECO:0007669"/>
    <property type="project" value="UniProtKB-SubCell"/>
</dbReference>
<dbReference type="Pfam" id="PF00584">
    <property type="entry name" value="SecE"/>
    <property type="match status" value="1"/>
</dbReference>
<comment type="subunit">
    <text evidence="9">Component of the Sec protein translocase complex. Heterotrimer consisting of SecY, SecE and SecG subunits. The heterotrimers can form oligomers, although 1 heterotrimer is thought to be able to translocate proteins. Interacts with the ribosome. Interacts with SecDF, and other proteins may be involved. Interacts with SecA.</text>
</comment>
<evidence type="ECO:0000256" key="3">
    <source>
        <dbReference type="ARBA" id="ARBA00022475"/>
    </source>
</evidence>
<dbReference type="Gene3D" id="1.20.5.1030">
    <property type="entry name" value="Preprotein translocase secy subunit"/>
    <property type="match status" value="1"/>
</dbReference>